<comment type="caution">
    <text evidence="1">The sequence shown here is derived from an EMBL/GenBank/DDBJ whole genome shotgun (WGS) entry which is preliminary data.</text>
</comment>
<dbReference type="EMBL" id="CM045761">
    <property type="protein sequence ID" value="KAI8015160.1"/>
    <property type="molecule type" value="Genomic_DNA"/>
</dbReference>
<dbReference type="Proteomes" id="UP001060215">
    <property type="component" value="Chromosome 4"/>
</dbReference>
<gene>
    <name evidence="1" type="ORF">LOK49_LG05G02888</name>
</gene>
<evidence type="ECO:0000313" key="2">
    <source>
        <dbReference type="Proteomes" id="UP001060215"/>
    </source>
</evidence>
<protein>
    <submittedName>
        <fullName evidence="1">Uncharacterized protein</fullName>
    </submittedName>
</protein>
<proteinExistence type="predicted"/>
<sequence>MADIILKGKKRVADVMPIATGYEREELGAELELIPFEIHFSGFAASSLPVSLSLSLQRTTIKVCGVSTSSTTLEFILIQIMDNIHSFGYDL</sequence>
<accession>A0ACC0HP85</accession>
<reference evidence="1 2" key="1">
    <citation type="journal article" date="2022" name="Plant J.">
        <title>Chromosome-level genome of Camellia lanceoleosa provides a valuable resource for understanding genome evolution and self-incompatibility.</title>
        <authorList>
            <person name="Gong W."/>
            <person name="Xiao S."/>
            <person name="Wang L."/>
            <person name="Liao Z."/>
            <person name="Chang Y."/>
            <person name="Mo W."/>
            <person name="Hu G."/>
            <person name="Li W."/>
            <person name="Zhao G."/>
            <person name="Zhu H."/>
            <person name="Hu X."/>
            <person name="Ji K."/>
            <person name="Xiang X."/>
            <person name="Song Q."/>
            <person name="Yuan D."/>
            <person name="Jin S."/>
            <person name="Zhang L."/>
        </authorList>
    </citation>
    <scope>NUCLEOTIDE SEQUENCE [LARGE SCALE GENOMIC DNA]</scope>
    <source>
        <strain evidence="1">SQ_2022a</strain>
    </source>
</reference>
<name>A0ACC0HP85_9ERIC</name>
<evidence type="ECO:0000313" key="1">
    <source>
        <dbReference type="EMBL" id="KAI8015160.1"/>
    </source>
</evidence>
<organism evidence="1 2">
    <name type="scientific">Camellia lanceoleosa</name>
    <dbReference type="NCBI Taxonomy" id="1840588"/>
    <lineage>
        <taxon>Eukaryota</taxon>
        <taxon>Viridiplantae</taxon>
        <taxon>Streptophyta</taxon>
        <taxon>Embryophyta</taxon>
        <taxon>Tracheophyta</taxon>
        <taxon>Spermatophyta</taxon>
        <taxon>Magnoliopsida</taxon>
        <taxon>eudicotyledons</taxon>
        <taxon>Gunneridae</taxon>
        <taxon>Pentapetalae</taxon>
        <taxon>asterids</taxon>
        <taxon>Ericales</taxon>
        <taxon>Theaceae</taxon>
        <taxon>Camellia</taxon>
    </lineage>
</organism>
<keyword evidence="2" id="KW-1185">Reference proteome</keyword>